<dbReference type="CDD" id="cd20745">
    <property type="entry name" value="FIX_RhsA_AHH_HNH-like"/>
    <property type="match status" value="1"/>
</dbReference>
<gene>
    <name evidence="2" type="ORF">VRU48_05665</name>
</gene>
<evidence type="ECO:0000313" key="3">
    <source>
        <dbReference type="Proteomes" id="UP001336835"/>
    </source>
</evidence>
<comment type="caution">
    <text evidence="2">The sequence shown here is derived from an EMBL/GenBank/DDBJ whole genome shotgun (WGS) entry which is preliminary data.</text>
</comment>
<proteinExistence type="predicted"/>
<evidence type="ECO:0000313" key="2">
    <source>
        <dbReference type="EMBL" id="MEE1944585.1"/>
    </source>
</evidence>
<feature type="compositionally biased region" description="Basic and acidic residues" evidence="1">
    <location>
        <begin position="173"/>
        <end position="191"/>
    </location>
</feature>
<name>A0ABU7I545_9SPHI</name>
<organism evidence="2 3">
    <name type="scientific">Pedobacter albus</name>
    <dbReference type="NCBI Taxonomy" id="3113905"/>
    <lineage>
        <taxon>Bacteria</taxon>
        <taxon>Pseudomonadati</taxon>
        <taxon>Bacteroidota</taxon>
        <taxon>Sphingobacteriia</taxon>
        <taxon>Sphingobacteriales</taxon>
        <taxon>Sphingobacteriaceae</taxon>
        <taxon>Pedobacter</taxon>
    </lineage>
</organism>
<keyword evidence="3" id="KW-1185">Reference proteome</keyword>
<feature type="compositionally biased region" description="Basic and acidic residues" evidence="1">
    <location>
        <begin position="150"/>
        <end position="166"/>
    </location>
</feature>
<dbReference type="Proteomes" id="UP001336835">
    <property type="component" value="Unassembled WGS sequence"/>
</dbReference>
<dbReference type="EMBL" id="JAZDQT010000001">
    <property type="protein sequence ID" value="MEE1944585.1"/>
    <property type="molecule type" value="Genomic_DNA"/>
</dbReference>
<protein>
    <submittedName>
        <fullName evidence="2">Uncharacterized protein</fullName>
    </submittedName>
</protein>
<evidence type="ECO:0000256" key="1">
    <source>
        <dbReference type="SAM" id="MobiDB-lite"/>
    </source>
</evidence>
<reference evidence="2 3" key="1">
    <citation type="submission" date="2024-01" db="EMBL/GenBank/DDBJ databases">
        <title>Pedobacter sp. nov., isolated from fresh soil.</title>
        <authorList>
            <person name="Le N.T.T."/>
        </authorList>
    </citation>
    <scope>NUCLEOTIDE SEQUENCE [LARGE SCALE GENOMIC DNA]</scope>
    <source>
        <strain evidence="2 3">KR3-3</strain>
    </source>
</reference>
<accession>A0ABU7I545</accession>
<sequence>MRYTNPDGNAPTDIIIRGKGNSSVTIKTELIDIEVNASSLGVSFGGNYTLDGTAVLQASLDVVGIFDPTGIADGVNASISAKKGDWLDAGISALGVIPLAGDLAKVGKIKKDVKIIEGAIDAVKTEAKVEKSVAKTVEAGSQKLSKVGEFTKKTEVRPEKGPRQSRAEYTTYKNKDGKTVKTYKDSYDRGNKYQGRKPLRGGPEGREQ</sequence>
<feature type="region of interest" description="Disordered" evidence="1">
    <location>
        <begin position="150"/>
        <end position="208"/>
    </location>
</feature>
<dbReference type="RefSeq" id="WP_330106953.1">
    <property type="nucleotide sequence ID" value="NZ_JAZDQT010000001.1"/>
</dbReference>